<keyword evidence="1 4" id="KW-0812">Transmembrane</keyword>
<evidence type="ECO:0000256" key="2">
    <source>
        <dbReference type="ARBA" id="ARBA00022989"/>
    </source>
</evidence>
<evidence type="ECO:0000313" key="5">
    <source>
        <dbReference type="EMBL" id="GAV05898.1"/>
    </source>
</evidence>
<proteinExistence type="inferred from homology"/>
<keyword evidence="6" id="KW-1185">Reference proteome</keyword>
<dbReference type="GO" id="GO:0016020">
    <property type="term" value="C:membrane"/>
    <property type="evidence" value="ECO:0007669"/>
    <property type="project" value="UniProtKB-SubCell"/>
</dbReference>
<keyword evidence="3 4" id="KW-0472">Membrane</keyword>
<dbReference type="PANTHER" id="PTHR12483">
    <property type="entry name" value="SOLUTE CARRIER FAMILY 31 COPPER TRANSPORTERS"/>
    <property type="match status" value="1"/>
</dbReference>
<dbReference type="OrthoDB" id="161814at2759"/>
<dbReference type="STRING" id="947166.A0A1D1W1B6"/>
<reference evidence="5 6" key="1">
    <citation type="journal article" date="2016" name="Nat. Commun.">
        <title>Extremotolerant tardigrade genome and improved radiotolerance of human cultured cells by tardigrade-unique protein.</title>
        <authorList>
            <person name="Hashimoto T."/>
            <person name="Horikawa D.D."/>
            <person name="Saito Y."/>
            <person name="Kuwahara H."/>
            <person name="Kozuka-Hata H."/>
            <person name="Shin-I T."/>
            <person name="Minakuchi Y."/>
            <person name="Ohishi K."/>
            <person name="Motoyama A."/>
            <person name="Aizu T."/>
            <person name="Enomoto A."/>
            <person name="Kondo K."/>
            <person name="Tanaka S."/>
            <person name="Hara Y."/>
            <person name="Koshikawa S."/>
            <person name="Sagara H."/>
            <person name="Miura T."/>
            <person name="Yokobori S."/>
            <person name="Miyagawa K."/>
            <person name="Suzuki Y."/>
            <person name="Kubo T."/>
            <person name="Oyama M."/>
            <person name="Kohara Y."/>
            <person name="Fujiyama A."/>
            <person name="Arakawa K."/>
            <person name="Katayama T."/>
            <person name="Toyoda A."/>
            <person name="Kunieda T."/>
        </authorList>
    </citation>
    <scope>NUCLEOTIDE SEQUENCE [LARGE SCALE GENOMIC DNA]</scope>
    <source>
        <strain evidence="5 6">YOKOZUNA-1</strain>
    </source>
</reference>
<comment type="subcellular location">
    <subcellularLocation>
        <location evidence="4">Membrane</location>
        <topology evidence="4">Multi-pass membrane protein</topology>
    </subcellularLocation>
</comment>
<organism evidence="5 6">
    <name type="scientific">Ramazzottius varieornatus</name>
    <name type="common">Water bear</name>
    <name type="synonym">Tardigrade</name>
    <dbReference type="NCBI Taxonomy" id="947166"/>
    <lineage>
        <taxon>Eukaryota</taxon>
        <taxon>Metazoa</taxon>
        <taxon>Ecdysozoa</taxon>
        <taxon>Tardigrada</taxon>
        <taxon>Eutardigrada</taxon>
        <taxon>Parachela</taxon>
        <taxon>Hypsibioidea</taxon>
        <taxon>Ramazzottiidae</taxon>
        <taxon>Ramazzottius</taxon>
    </lineage>
</organism>
<evidence type="ECO:0000256" key="3">
    <source>
        <dbReference type="ARBA" id="ARBA00023136"/>
    </source>
</evidence>
<evidence type="ECO:0000256" key="1">
    <source>
        <dbReference type="ARBA" id="ARBA00022692"/>
    </source>
</evidence>
<evidence type="ECO:0000313" key="6">
    <source>
        <dbReference type="Proteomes" id="UP000186922"/>
    </source>
</evidence>
<feature type="transmembrane region" description="Helical" evidence="4">
    <location>
        <begin position="117"/>
        <end position="137"/>
    </location>
</feature>
<keyword evidence="4" id="KW-0186">Copper</keyword>
<dbReference type="InterPro" id="IPR007274">
    <property type="entry name" value="Cop_transporter"/>
</dbReference>
<protein>
    <recommendedName>
        <fullName evidence="4">Copper transport protein</fullName>
    </recommendedName>
</protein>
<feature type="transmembrane region" description="Helical" evidence="4">
    <location>
        <begin position="45"/>
        <end position="65"/>
    </location>
</feature>
<comment type="similarity">
    <text evidence="4">Belongs to the copper transporter (Ctr) (TC 1.A.56) family. SLC31A subfamily.</text>
</comment>
<dbReference type="AlphaFoldDB" id="A0A1D1W1B6"/>
<dbReference type="Pfam" id="PF04145">
    <property type="entry name" value="Ctr"/>
    <property type="match status" value="1"/>
</dbReference>
<accession>A0A1D1W1B6</accession>
<dbReference type="EMBL" id="BDGG01000012">
    <property type="protein sequence ID" value="GAV05898.1"/>
    <property type="molecule type" value="Genomic_DNA"/>
</dbReference>
<gene>
    <name evidence="5" type="primary">RvY_15958-1</name>
    <name evidence="5" type="synonym">RvY_15958.1</name>
    <name evidence="5" type="ORF">RvY_15958</name>
</gene>
<sequence length="174" mass="19237">MEADTAPGEDHSQHVHGAGGHSMSMSFHFGTDEVILFDAWKVTTVGGMVGSCFAVLVLGIVFEMLKAFRSYLLRREGGNEHGRRQNVNGIEVDGPDGKVRVISRRSIVSHICDRGHLLQTVLHMLQFLLGYSLMLVFMTYNVWLGMATCFGIGTGYCLFGWRRAGPDQNADCCH</sequence>
<dbReference type="GO" id="GO:0005375">
    <property type="term" value="F:copper ion transmembrane transporter activity"/>
    <property type="evidence" value="ECO:0007669"/>
    <property type="project" value="UniProtKB-UniRule"/>
</dbReference>
<keyword evidence="4" id="KW-0813">Transport</keyword>
<name>A0A1D1W1B6_RAMVA</name>
<dbReference type="PANTHER" id="PTHR12483:SF115">
    <property type="entry name" value="COPPER TRANSPORT PROTEIN"/>
    <property type="match status" value="1"/>
</dbReference>
<evidence type="ECO:0000256" key="4">
    <source>
        <dbReference type="RuleBase" id="RU367022"/>
    </source>
</evidence>
<keyword evidence="4" id="KW-0406">Ion transport</keyword>
<keyword evidence="4" id="KW-0187">Copper transport</keyword>
<comment type="caution">
    <text evidence="5">The sequence shown here is derived from an EMBL/GenBank/DDBJ whole genome shotgun (WGS) entry which is preliminary data.</text>
</comment>
<dbReference type="Proteomes" id="UP000186922">
    <property type="component" value="Unassembled WGS sequence"/>
</dbReference>
<keyword evidence="2 4" id="KW-1133">Transmembrane helix</keyword>
<feature type="transmembrane region" description="Helical" evidence="4">
    <location>
        <begin position="143"/>
        <end position="161"/>
    </location>
</feature>